<name>A0AAD4H5F5_9FUNG</name>
<keyword evidence="2" id="KW-1185">Reference proteome</keyword>
<organism evidence="1 2">
    <name type="scientific">Linnemannia exigua</name>
    <dbReference type="NCBI Taxonomy" id="604196"/>
    <lineage>
        <taxon>Eukaryota</taxon>
        <taxon>Fungi</taxon>
        <taxon>Fungi incertae sedis</taxon>
        <taxon>Mucoromycota</taxon>
        <taxon>Mortierellomycotina</taxon>
        <taxon>Mortierellomycetes</taxon>
        <taxon>Mortierellales</taxon>
        <taxon>Mortierellaceae</taxon>
        <taxon>Linnemannia</taxon>
    </lineage>
</organism>
<dbReference type="EMBL" id="JAAAIL010000911">
    <property type="protein sequence ID" value="KAG0272524.1"/>
    <property type="molecule type" value="Genomic_DNA"/>
</dbReference>
<sequence>GGLGLLHDPGMLGIRDDEMGRPGYLDLLSGLVKLKELRGSVRVTTNEAKATVGDREMEWIGSHLPALERVAFFKWESFVNVRFEQLRDMLRPGVSLTQV</sequence>
<protein>
    <submittedName>
        <fullName evidence="1">Uncharacterized protein</fullName>
    </submittedName>
</protein>
<feature type="non-terminal residue" evidence="1">
    <location>
        <position position="1"/>
    </location>
</feature>
<evidence type="ECO:0000313" key="1">
    <source>
        <dbReference type="EMBL" id="KAG0272524.1"/>
    </source>
</evidence>
<reference evidence="1" key="1">
    <citation type="journal article" date="2020" name="Fungal Divers.">
        <title>Resolving the Mortierellaceae phylogeny through synthesis of multi-gene phylogenetics and phylogenomics.</title>
        <authorList>
            <person name="Vandepol N."/>
            <person name="Liber J."/>
            <person name="Desiro A."/>
            <person name="Na H."/>
            <person name="Kennedy M."/>
            <person name="Barry K."/>
            <person name="Grigoriev I.V."/>
            <person name="Miller A.N."/>
            <person name="O'Donnell K."/>
            <person name="Stajich J.E."/>
            <person name="Bonito G."/>
        </authorList>
    </citation>
    <scope>NUCLEOTIDE SEQUENCE</scope>
    <source>
        <strain evidence="1">NRRL 28262</strain>
    </source>
</reference>
<gene>
    <name evidence="1" type="ORF">BGZ95_011734</name>
</gene>
<comment type="caution">
    <text evidence="1">The sequence shown here is derived from an EMBL/GenBank/DDBJ whole genome shotgun (WGS) entry which is preliminary data.</text>
</comment>
<accession>A0AAD4H5F5</accession>
<proteinExistence type="predicted"/>
<dbReference type="AlphaFoldDB" id="A0AAD4H5F5"/>
<evidence type="ECO:0000313" key="2">
    <source>
        <dbReference type="Proteomes" id="UP001194580"/>
    </source>
</evidence>
<dbReference type="Proteomes" id="UP001194580">
    <property type="component" value="Unassembled WGS sequence"/>
</dbReference>